<dbReference type="EMBL" id="JACGWZ010000002">
    <property type="protein sequence ID" value="MBA8824431.1"/>
    <property type="molecule type" value="Genomic_DNA"/>
</dbReference>
<gene>
    <name evidence="3" type="primary">gcvH</name>
    <name evidence="6" type="ORF">FHX42_001778</name>
</gene>
<reference evidence="6 7" key="1">
    <citation type="submission" date="2020-07" db="EMBL/GenBank/DDBJ databases">
        <title>Sequencing the genomes of 1000 actinobacteria strains.</title>
        <authorList>
            <person name="Klenk H.-P."/>
        </authorList>
    </citation>
    <scope>NUCLEOTIDE SEQUENCE [LARGE SCALE GENOMIC DNA]</scope>
    <source>
        <strain evidence="6 7">DSM 45975</strain>
    </source>
</reference>
<evidence type="ECO:0000256" key="2">
    <source>
        <dbReference type="ARBA" id="ARBA00022823"/>
    </source>
</evidence>
<dbReference type="NCBIfam" id="TIGR00527">
    <property type="entry name" value="gcvH"/>
    <property type="match status" value="1"/>
</dbReference>
<comment type="caution">
    <text evidence="6">The sequence shown here is derived from an EMBL/GenBank/DDBJ whole genome shotgun (WGS) entry which is preliminary data.</text>
</comment>
<dbReference type="NCBIfam" id="NF002270">
    <property type="entry name" value="PRK01202.1"/>
    <property type="match status" value="1"/>
</dbReference>
<protein>
    <recommendedName>
        <fullName evidence="3">Glycine cleavage system H protein</fullName>
    </recommendedName>
</protein>
<dbReference type="Gene3D" id="2.40.50.100">
    <property type="match status" value="1"/>
</dbReference>
<comment type="similarity">
    <text evidence="1 3">Belongs to the GcvH family.</text>
</comment>
<dbReference type="GO" id="GO:0019464">
    <property type="term" value="P:glycine decarboxylation via glycine cleavage system"/>
    <property type="evidence" value="ECO:0007669"/>
    <property type="project" value="UniProtKB-UniRule"/>
</dbReference>
<comment type="subunit">
    <text evidence="3">The glycine cleavage system is composed of four proteins: P, T, L and H.</text>
</comment>
<dbReference type="PROSITE" id="PS50968">
    <property type="entry name" value="BIOTINYL_LIPOYL"/>
    <property type="match status" value="1"/>
</dbReference>
<organism evidence="6 7">
    <name type="scientific">Halosaccharopolyspora lacisalsi</name>
    <dbReference type="NCBI Taxonomy" id="1000566"/>
    <lineage>
        <taxon>Bacteria</taxon>
        <taxon>Bacillati</taxon>
        <taxon>Actinomycetota</taxon>
        <taxon>Actinomycetes</taxon>
        <taxon>Pseudonocardiales</taxon>
        <taxon>Pseudonocardiaceae</taxon>
        <taxon>Halosaccharopolyspora</taxon>
    </lineage>
</organism>
<dbReference type="GO" id="GO:0005737">
    <property type="term" value="C:cytoplasm"/>
    <property type="evidence" value="ECO:0007669"/>
    <property type="project" value="TreeGrafter"/>
</dbReference>
<dbReference type="Pfam" id="PF01597">
    <property type="entry name" value="GCV_H"/>
    <property type="match status" value="1"/>
</dbReference>
<dbReference type="InterPro" id="IPR000089">
    <property type="entry name" value="Biotin_lipoyl"/>
</dbReference>
<dbReference type="HAMAP" id="MF_00272">
    <property type="entry name" value="GcvH"/>
    <property type="match status" value="1"/>
</dbReference>
<keyword evidence="7" id="KW-1185">Reference proteome</keyword>
<dbReference type="SUPFAM" id="SSF51230">
    <property type="entry name" value="Single hybrid motif"/>
    <property type="match status" value="1"/>
</dbReference>
<evidence type="ECO:0000259" key="5">
    <source>
        <dbReference type="PROSITE" id="PS50968"/>
    </source>
</evidence>
<evidence type="ECO:0000256" key="1">
    <source>
        <dbReference type="ARBA" id="ARBA00009249"/>
    </source>
</evidence>
<dbReference type="RefSeq" id="WP_182543715.1">
    <property type="nucleotide sequence ID" value="NZ_JACGWZ010000002.1"/>
</dbReference>
<sequence>MAPEGTRYTREHEWVSPTGRDTVRIGITDYAQQQLGDVVFVDLPQVGERLTESATIGEVESTKSVSDLYAPVAGEVVARNELLDDRPELVNTQPYGDGWMVELRLDDSGALENLLDEAAYRTVLEQG</sequence>
<dbReference type="PANTHER" id="PTHR11715:SF3">
    <property type="entry name" value="GLYCINE CLEAVAGE SYSTEM H PROTEIN-RELATED"/>
    <property type="match status" value="1"/>
</dbReference>
<name>A0A839DYY7_9PSEU</name>
<dbReference type="Proteomes" id="UP000569329">
    <property type="component" value="Unassembled WGS sequence"/>
</dbReference>
<feature type="modified residue" description="N6-lipoyllysine" evidence="3 4">
    <location>
        <position position="63"/>
    </location>
</feature>
<dbReference type="InterPro" id="IPR002930">
    <property type="entry name" value="GCV_H"/>
</dbReference>
<comment type="function">
    <text evidence="3">The glycine cleavage system catalyzes the degradation of glycine. The H protein shuttles the methylamine group of glycine from the P protein to the T protein.</text>
</comment>
<evidence type="ECO:0000256" key="4">
    <source>
        <dbReference type="PIRSR" id="PIRSR617453-50"/>
    </source>
</evidence>
<dbReference type="GO" id="GO:0005960">
    <property type="term" value="C:glycine cleavage complex"/>
    <property type="evidence" value="ECO:0007669"/>
    <property type="project" value="InterPro"/>
</dbReference>
<dbReference type="InterPro" id="IPR003016">
    <property type="entry name" value="2-oxoA_DH_lipoyl-BS"/>
</dbReference>
<keyword evidence="2 3" id="KW-0450">Lipoyl</keyword>
<accession>A0A839DYY7</accession>
<dbReference type="InterPro" id="IPR033753">
    <property type="entry name" value="GCV_H/Fam206"/>
</dbReference>
<dbReference type="AlphaFoldDB" id="A0A839DYY7"/>
<feature type="domain" description="Lipoyl-binding" evidence="5">
    <location>
        <begin position="22"/>
        <end position="104"/>
    </location>
</feature>
<evidence type="ECO:0000313" key="7">
    <source>
        <dbReference type="Proteomes" id="UP000569329"/>
    </source>
</evidence>
<dbReference type="PANTHER" id="PTHR11715">
    <property type="entry name" value="GLYCINE CLEAVAGE SYSTEM H PROTEIN"/>
    <property type="match status" value="1"/>
</dbReference>
<evidence type="ECO:0000313" key="6">
    <source>
        <dbReference type="EMBL" id="MBA8824431.1"/>
    </source>
</evidence>
<dbReference type="PROSITE" id="PS00189">
    <property type="entry name" value="LIPOYL"/>
    <property type="match status" value="1"/>
</dbReference>
<comment type="cofactor">
    <cofactor evidence="3">
        <name>(R)-lipoate</name>
        <dbReference type="ChEBI" id="CHEBI:83088"/>
    </cofactor>
    <text evidence="3">Binds 1 lipoyl cofactor covalently.</text>
</comment>
<dbReference type="InterPro" id="IPR017453">
    <property type="entry name" value="GCV_H_sub"/>
</dbReference>
<dbReference type="CDD" id="cd06848">
    <property type="entry name" value="GCS_H"/>
    <property type="match status" value="1"/>
</dbReference>
<proteinExistence type="inferred from homology"/>
<dbReference type="GO" id="GO:0009249">
    <property type="term" value="P:protein lipoylation"/>
    <property type="evidence" value="ECO:0007669"/>
    <property type="project" value="TreeGrafter"/>
</dbReference>
<evidence type="ECO:0000256" key="3">
    <source>
        <dbReference type="HAMAP-Rule" id="MF_00272"/>
    </source>
</evidence>
<dbReference type="InterPro" id="IPR011053">
    <property type="entry name" value="Single_hybrid_motif"/>
</dbReference>